<name>A0ABT8VDK5_9BACL</name>
<dbReference type="Gene3D" id="2.60.40.1080">
    <property type="match status" value="1"/>
</dbReference>
<feature type="region of interest" description="Disordered" evidence="5">
    <location>
        <begin position="1229"/>
        <end position="1338"/>
    </location>
</feature>
<dbReference type="CDD" id="cd00063">
    <property type="entry name" value="FN3"/>
    <property type="match status" value="2"/>
</dbReference>
<organism evidence="8 9">
    <name type="scientific">Paenibacillus ehimensis</name>
    <dbReference type="NCBI Taxonomy" id="79264"/>
    <lineage>
        <taxon>Bacteria</taxon>
        <taxon>Bacillati</taxon>
        <taxon>Bacillota</taxon>
        <taxon>Bacilli</taxon>
        <taxon>Bacillales</taxon>
        <taxon>Paenibacillaceae</taxon>
        <taxon>Paenibacillus</taxon>
    </lineage>
</organism>
<feature type="domain" description="SLH" evidence="7">
    <location>
        <begin position="1520"/>
        <end position="1579"/>
    </location>
</feature>
<evidence type="ECO:0000256" key="5">
    <source>
        <dbReference type="SAM" id="MobiDB-lite"/>
    </source>
</evidence>
<proteinExistence type="inferred from homology"/>
<comment type="similarity">
    <text evidence="1">Belongs to the polysaccharide lyase 8 family.</text>
</comment>
<sequence>MKMNMVKILTILALVMPGWFVPTGGGIGMAATGSLVLNGDFETVVTDSSGKWTGGKAPANWTGGFKVGGGAFAVDSTQAHGGTKALKLSGGTTSDRASVTQSPLVTPNKSYKLSLWMKTDNVNAGSGGMYVRTQYLYYNGSTNTKIGDGPLTPKLKGTNDWQPYDLYLTIPSNVNKVVVEPIFDFASGTAWVDDVTLTEWTGATGLALEPTGVSVEVGKTAQLTPVITPGSAASGVTVLWSSSDASVASVSASGLVTGNRVGSATITARTDDGRLSAQSIVSVESAQMMQAYDTIRLKWLDKLTGGTGYDPADADYAYFLNNLASSVSNAEQTGFWNKLNTAAGRTYLWSDLASTTVSAQMTSNFSRLRTMAVAYKTPYSALYNNPALKKDLVEAMDWMYANRYNENKTPYDNWWDWEIGAAQTVNDILVLLYDDLTPAQVEQYIRAIDKFCPDPVYSSVLGVKGKKQNGANLLDKALVVTLRGVIGKNGAKIVQGRDAIGSEFVYTTSGDGVYRDGSLVQHTNIAYTAGYGGVWLKGAADMGYMLNGSPWPITDPRTNNVYDWVAQSFEPIIYNGLALDMTNGRGISRQTAGSARGLMMTILRMSDGAPADKAAAYRSMVKEWITKDRITTNYYQASSSIYEIKLLKGLLNDPSVQPRGELVKSQIMAGMDKVFHFRPGYLFGVSLFSDRISSFEKGNGENLKGWFTGVGMTYLYNEDQTQYRNDFWPTVDSFRLPGTTTDGSGKTLTATDWASYPNTQTWVGGSMMDGLYSAVGMDFTLKKLTGSDLGGKKSWFLLDDEIVALGAGITSTGSNPVETIADNRKLTDGNDNILTIDGTVVPKETTDLNRTVRWAHLTGNVPGTDIGYYFPNGANVAVKREARTGAWKDINTGFSSTPITRNYLSLAFAHGVKPVNADYAYVLLPNRNAAATQSYSAQPPVSILANNAQVQAVRKPSLGITAANFWQAGTVDGLTARNPASVMVKERNGEITLSVSDPTQKQASVTVELNRGSLVPVSQDSTVQVVQTSPTLIVQVNVSGSAGATHTIKLRDPLVPHWEGGALQAAGVSETGVSLAWSGAVTSTVADATYRIYQNGTPIASVSGSTYGYDVRQLAPGTIYTFAVQVADAGGRVSTDGPSVTVTTLRTERPDTAAPTWPFGSTLTAAEVTSGEVRLAWTPAADDNGVAGYRVGWGTGQSAAVAGSVYSTVIRGLAPNTAYTFRVEAVDGAGNWSAGGPSVTVTTAGLAPEKPGPGPDPGPKPEPGPTPEPGPGPLPEPGPGPKPSPEPDSGSDSESGLDSGSSTPGASPGSAPQPGASGSAAAGSNDPSKKSGTVVVKEEELRRAADGKVTLRMDEAAAELALPAQAASLLRNNPLEVEIGKAALTIPAAVLEQVSGSLPADTADARIMLRVRPAAEQALTPDAAKPGPLSELRLAGTVYELQISAVVQTKPVSRLEKFSAPVVLKLPYDAARASDPDRLGIYAYNETSKTWDFVGAKVDKAAGTVSAAVTACCTFAVLDYDKSFADVPEDHWAHRTLKVMASKHIVSGVTEHEFNPQGATTRAEFAAMLVRALGLKASPSGTPFRDVEPKAWYADAIAAVHEAGVVDGVTGTSFAPGEPVTREQMAVMLMRAYAFQGGKAAERDAQQLAAYRDAGQISAWAEDAVRQAVKLGFLQGQAEDRLAPQVHAARAEVAQVLLHMITAADARGE</sequence>
<comment type="caution">
    <text evidence="8">The sequence shown here is derived from an EMBL/GenBank/DDBJ whole genome shotgun (WGS) entry which is preliminary data.</text>
</comment>
<dbReference type="Gene3D" id="2.60.220.10">
    <property type="entry name" value="Polysaccharide lyase family 8-like, C-terminal"/>
    <property type="match status" value="1"/>
</dbReference>
<dbReference type="Pfam" id="PF00041">
    <property type="entry name" value="fn3"/>
    <property type="match status" value="1"/>
</dbReference>
<evidence type="ECO:0000256" key="1">
    <source>
        <dbReference type="ARBA" id="ARBA00006699"/>
    </source>
</evidence>
<dbReference type="PROSITE" id="PS50853">
    <property type="entry name" value="FN3"/>
    <property type="match status" value="2"/>
</dbReference>
<dbReference type="InterPro" id="IPR008979">
    <property type="entry name" value="Galactose-bd-like_sf"/>
</dbReference>
<dbReference type="SMART" id="SM00635">
    <property type="entry name" value="BID_2"/>
    <property type="match status" value="1"/>
</dbReference>
<dbReference type="SMART" id="SM00060">
    <property type="entry name" value="FN3"/>
    <property type="match status" value="2"/>
</dbReference>
<evidence type="ECO:0000259" key="7">
    <source>
        <dbReference type="PROSITE" id="PS51272"/>
    </source>
</evidence>
<dbReference type="Gene3D" id="2.70.98.10">
    <property type="match status" value="1"/>
</dbReference>
<dbReference type="SUPFAM" id="SSF49785">
    <property type="entry name" value="Galactose-binding domain-like"/>
    <property type="match status" value="1"/>
</dbReference>
<dbReference type="InterPro" id="IPR008964">
    <property type="entry name" value="Invasin/intimin_cell_adhesion"/>
</dbReference>
<accession>A0ABT8VDK5</accession>
<feature type="compositionally biased region" description="Pro residues" evidence="5">
    <location>
        <begin position="1250"/>
        <end position="1286"/>
    </location>
</feature>
<dbReference type="Pfam" id="PF02884">
    <property type="entry name" value="Lyase_8_C"/>
    <property type="match status" value="1"/>
</dbReference>
<dbReference type="Pfam" id="PF00395">
    <property type="entry name" value="SLH"/>
    <property type="match status" value="3"/>
</dbReference>
<dbReference type="SUPFAM" id="SSF49863">
    <property type="entry name" value="Hyaluronate lyase-like, C-terminal domain"/>
    <property type="match status" value="1"/>
</dbReference>
<dbReference type="Gene3D" id="1.50.10.100">
    <property type="entry name" value="Chondroitin AC/alginate lyase"/>
    <property type="match status" value="1"/>
</dbReference>
<dbReference type="PROSITE" id="PS51272">
    <property type="entry name" value="SLH"/>
    <property type="match status" value="3"/>
</dbReference>
<dbReference type="InterPro" id="IPR003159">
    <property type="entry name" value="Lyase_8_central_dom"/>
</dbReference>
<dbReference type="InterPro" id="IPR012970">
    <property type="entry name" value="Lyase_8_alpha_N"/>
</dbReference>
<dbReference type="SUPFAM" id="SSF49265">
    <property type="entry name" value="Fibronectin type III"/>
    <property type="match status" value="2"/>
</dbReference>
<dbReference type="Pfam" id="PF02278">
    <property type="entry name" value="Lyase_8"/>
    <property type="match status" value="1"/>
</dbReference>
<dbReference type="InterPro" id="IPR003343">
    <property type="entry name" value="Big_2"/>
</dbReference>
<dbReference type="EMBL" id="JAUMKJ010000022">
    <property type="protein sequence ID" value="MDO3679045.1"/>
    <property type="molecule type" value="Genomic_DNA"/>
</dbReference>
<dbReference type="Gene3D" id="2.60.120.260">
    <property type="entry name" value="Galactose-binding domain-like"/>
    <property type="match status" value="1"/>
</dbReference>
<dbReference type="SUPFAM" id="SSF48230">
    <property type="entry name" value="Chondroitin AC/alginate lyase"/>
    <property type="match status" value="1"/>
</dbReference>
<dbReference type="Pfam" id="PF02368">
    <property type="entry name" value="Big_2"/>
    <property type="match status" value="1"/>
</dbReference>
<keyword evidence="4 8" id="KW-0456">Lyase</keyword>
<feature type="domain" description="Fibronectin type-III" evidence="6">
    <location>
        <begin position="1059"/>
        <end position="1147"/>
    </location>
</feature>
<dbReference type="InterPro" id="IPR003961">
    <property type="entry name" value="FN3_dom"/>
</dbReference>
<feature type="domain" description="SLH" evidence="7">
    <location>
        <begin position="1580"/>
        <end position="1643"/>
    </location>
</feature>
<evidence type="ECO:0000313" key="8">
    <source>
        <dbReference type="EMBL" id="MDO3679045.1"/>
    </source>
</evidence>
<dbReference type="GO" id="GO:0016829">
    <property type="term" value="F:lyase activity"/>
    <property type="evidence" value="ECO:0007669"/>
    <property type="project" value="UniProtKB-KW"/>
</dbReference>
<dbReference type="RefSeq" id="WP_302879259.1">
    <property type="nucleotide sequence ID" value="NZ_JAUMKJ010000022.1"/>
</dbReference>
<feature type="domain" description="SLH" evidence="7">
    <location>
        <begin position="1648"/>
        <end position="1709"/>
    </location>
</feature>
<evidence type="ECO:0000256" key="3">
    <source>
        <dbReference type="ARBA" id="ARBA00022801"/>
    </source>
</evidence>
<dbReference type="InterPro" id="IPR003305">
    <property type="entry name" value="CenC_carb-bd"/>
</dbReference>
<gene>
    <name evidence="8" type="ORF">Q3C12_18720</name>
</gene>
<dbReference type="InterPro" id="IPR036116">
    <property type="entry name" value="FN3_sf"/>
</dbReference>
<reference evidence="8" key="1">
    <citation type="submission" date="2023-07" db="EMBL/GenBank/DDBJ databases">
        <authorList>
            <person name="Aktuganov G."/>
            <person name="Boyko T."/>
            <person name="Delegan Y."/>
            <person name="Galimzianova N."/>
            <person name="Gilvanova E."/>
            <person name="Korobov V."/>
            <person name="Kuzmina L."/>
            <person name="Melentiev A."/>
            <person name="Milman P."/>
            <person name="Ryabova A."/>
            <person name="Stupak E."/>
            <person name="Yasakov T."/>
            <person name="Zharikova N."/>
            <person name="Zhurenko E."/>
        </authorList>
    </citation>
    <scope>NUCLEOTIDE SEQUENCE</scope>
    <source>
        <strain evidence="8">IB-739</strain>
    </source>
</reference>
<dbReference type="InterPro" id="IPR013783">
    <property type="entry name" value="Ig-like_fold"/>
</dbReference>
<dbReference type="PANTHER" id="PTHR38481">
    <property type="entry name" value="HYALURONATE LYASE"/>
    <property type="match status" value="1"/>
</dbReference>
<feature type="compositionally biased region" description="Low complexity" evidence="5">
    <location>
        <begin position="1287"/>
        <end position="1324"/>
    </location>
</feature>
<evidence type="ECO:0000313" key="9">
    <source>
        <dbReference type="Proteomes" id="UP001168883"/>
    </source>
</evidence>
<dbReference type="InterPro" id="IPR038970">
    <property type="entry name" value="Lyase_8"/>
</dbReference>
<keyword evidence="3" id="KW-0378">Hydrolase</keyword>
<dbReference type="Proteomes" id="UP001168883">
    <property type="component" value="Unassembled WGS sequence"/>
</dbReference>
<dbReference type="Gene3D" id="2.60.40.10">
    <property type="entry name" value="Immunoglobulins"/>
    <property type="match status" value="2"/>
</dbReference>
<evidence type="ECO:0000256" key="2">
    <source>
        <dbReference type="ARBA" id="ARBA00022729"/>
    </source>
</evidence>
<dbReference type="Pfam" id="PF08124">
    <property type="entry name" value="Lyase_8_N"/>
    <property type="match status" value="1"/>
</dbReference>
<keyword evidence="9" id="KW-1185">Reference proteome</keyword>
<dbReference type="InterPro" id="IPR011013">
    <property type="entry name" value="Gal_mutarotase_sf_dom"/>
</dbReference>
<dbReference type="InterPro" id="IPR004103">
    <property type="entry name" value="Lyase_8_C"/>
</dbReference>
<evidence type="ECO:0000259" key="6">
    <source>
        <dbReference type="PROSITE" id="PS50853"/>
    </source>
</evidence>
<dbReference type="SUPFAM" id="SSF74650">
    <property type="entry name" value="Galactose mutarotase-like"/>
    <property type="match status" value="1"/>
</dbReference>
<dbReference type="InterPro" id="IPR001119">
    <property type="entry name" value="SLH_dom"/>
</dbReference>
<protein>
    <submittedName>
        <fullName evidence="8">Polysaccharide lyase family 8 super-sandwich domain-containing protein</fullName>
    </submittedName>
</protein>
<dbReference type="Pfam" id="PF02018">
    <property type="entry name" value="CBM_4_9"/>
    <property type="match status" value="1"/>
</dbReference>
<dbReference type="PANTHER" id="PTHR38481:SF1">
    <property type="entry name" value="HYALURONATE LYASE"/>
    <property type="match status" value="1"/>
</dbReference>
<dbReference type="InterPro" id="IPR014718">
    <property type="entry name" value="GH-type_carb-bd"/>
</dbReference>
<evidence type="ECO:0000256" key="4">
    <source>
        <dbReference type="ARBA" id="ARBA00023239"/>
    </source>
</evidence>
<dbReference type="SUPFAM" id="SSF49373">
    <property type="entry name" value="Invasin/intimin cell-adhesion fragments"/>
    <property type="match status" value="1"/>
</dbReference>
<dbReference type="CDD" id="cd01083">
    <property type="entry name" value="GAG_Lyase"/>
    <property type="match status" value="1"/>
</dbReference>
<feature type="domain" description="Fibronectin type-III" evidence="6">
    <location>
        <begin position="1159"/>
        <end position="1246"/>
    </location>
</feature>
<keyword evidence="2" id="KW-0732">Signal</keyword>
<dbReference type="InterPro" id="IPR008929">
    <property type="entry name" value="Chondroitin_lyas"/>
</dbReference>
<dbReference type="InterPro" id="IPR011071">
    <property type="entry name" value="Lyase_8-like_C"/>
</dbReference>